<dbReference type="GO" id="GO:0097367">
    <property type="term" value="F:carbohydrate derivative binding"/>
    <property type="evidence" value="ECO:0007669"/>
    <property type="project" value="InterPro"/>
</dbReference>
<sequence>MGPYAVYHALRSSDPKIRVHFLSSVDGVLLERILDICDPLKTLVIVSLKASVLVRRLSMPQRLINGF</sequence>
<reference evidence="1" key="1">
    <citation type="journal article" date="2012" name="PLoS ONE">
        <title>Gene sets for utilization of primary and secondary nutrition supplies in the distal gut of endangered iberian lynx.</title>
        <authorList>
            <person name="Alcaide M."/>
            <person name="Messina E."/>
            <person name="Richter M."/>
            <person name="Bargiela R."/>
            <person name="Peplies J."/>
            <person name="Huws S.A."/>
            <person name="Newbold C.J."/>
            <person name="Golyshin P.N."/>
            <person name="Simon M.A."/>
            <person name="Lopez G."/>
            <person name="Yakimov M.M."/>
            <person name="Ferrer M."/>
        </authorList>
    </citation>
    <scope>NUCLEOTIDE SEQUENCE</scope>
</reference>
<dbReference type="Gene3D" id="3.40.50.10490">
    <property type="entry name" value="Glucose-6-phosphate isomerase like protein, domain 1"/>
    <property type="match status" value="1"/>
</dbReference>
<gene>
    <name evidence="1" type="ORF">EVA_06956</name>
</gene>
<name>J9GDH9_9ZZZZ</name>
<dbReference type="AlphaFoldDB" id="J9GDH9"/>
<evidence type="ECO:0000313" key="1">
    <source>
        <dbReference type="EMBL" id="EJX04934.1"/>
    </source>
</evidence>
<dbReference type="GO" id="GO:0006096">
    <property type="term" value="P:glycolytic process"/>
    <property type="evidence" value="ECO:0007669"/>
    <property type="project" value="InterPro"/>
</dbReference>
<protein>
    <submittedName>
        <fullName evidence="1">Uncharacterized protein</fullName>
    </submittedName>
</protein>
<dbReference type="EMBL" id="AMCI01001638">
    <property type="protein sequence ID" value="EJX04934.1"/>
    <property type="molecule type" value="Genomic_DNA"/>
</dbReference>
<proteinExistence type="predicted"/>
<dbReference type="Pfam" id="PF00342">
    <property type="entry name" value="PGI"/>
    <property type="match status" value="1"/>
</dbReference>
<dbReference type="GO" id="GO:0004347">
    <property type="term" value="F:glucose-6-phosphate isomerase activity"/>
    <property type="evidence" value="ECO:0007669"/>
    <property type="project" value="InterPro"/>
</dbReference>
<organism evidence="1">
    <name type="scientific">gut metagenome</name>
    <dbReference type="NCBI Taxonomy" id="749906"/>
    <lineage>
        <taxon>unclassified sequences</taxon>
        <taxon>metagenomes</taxon>
        <taxon>organismal metagenomes</taxon>
    </lineage>
</organism>
<accession>J9GDH9</accession>
<comment type="caution">
    <text evidence="1">The sequence shown here is derived from an EMBL/GenBank/DDBJ whole genome shotgun (WGS) entry which is preliminary data.</text>
</comment>
<dbReference type="SUPFAM" id="SSF53697">
    <property type="entry name" value="SIS domain"/>
    <property type="match status" value="1"/>
</dbReference>
<dbReference type="GO" id="GO:0006094">
    <property type="term" value="P:gluconeogenesis"/>
    <property type="evidence" value="ECO:0007669"/>
    <property type="project" value="InterPro"/>
</dbReference>
<dbReference type="InterPro" id="IPR001672">
    <property type="entry name" value="G6P_Isomerase"/>
</dbReference>
<dbReference type="InterPro" id="IPR046348">
    <property type="entry name" value="SIS_dom_sf"/>
</dbReference>